<reference evidence="3" key="1">
    <citation type="journal article" date="2015" name="BMC Genomics">
        <title>Transcriptome profiling of a Rhizobium leguminosarum bv. trifolii rosR mutant reveals the role of the transcriptional regulator RosR in motility, synthesis of cell-surface components, and other cellular processes.</title>
        <authorList>
            <person name="Rachwal K."/>
            <person name="Matczynska E."/>
            <person name="Janczarek M."/>
        </authorList>
    </citation>
    <scope>NUCLEOTIDE SEQUENCE</scope>
    <source>
        <strain evidence="3">Rt24.2</strain>
    </source>
</reference>
<keyword evidence="2" id="KW-0812">Transmembrane</keyword>
<feature type="transmembrane region" description="Helical" evidence="2">
    <location>
        <begin position="20"/>
        <end position="39"/>
    </location>
</feature>
<organism evidence="3">
    <name type="scientific">Rhizobium leguminosarum bv. trifolii</name>
    <dbReference type="NCBI Taxonomy" id="386"/>
    <lineage>
        <taxon>Bacteria</taxon>
        <taxon>Pseudomonadati</taxon>
        <taxon>Pseudomonadota</taxon>
        <taxon>Alphaproteobacteria</taxon>
        <taxon>Hyphomicrobiales</taxon>
        <taxon>Rhizobiaceae</taxon>
        <taxon>Rhizobium/Agrobacterium group</taxon>
        <taxon>Rhizobium</taxon>
    </lineage>
</organism>
<evidence type="ECO:0000256" key="2">
    <source>
        <dbReference type="SAM" id="Phobius"/>
    </source>
</evidence>
<accession>A0A1C9HUI7</accession>
<keyword evidence="2" id="KW-1133">Transmembrane helix</keyword>
<evidence type="ECO:0000256" key="1">
    <source>
        <dbReference type="SAM" id="MobiDB-lite"/>
    </source>
</evidence>
<keyword evidence="2" id="KW-0472">Membrane</keyword>
<name>A0A1C9HUI7_RHILT</name>
<proteinExistence type="predicted"/>
<dbReference type="EMBL" id="KX487973">
    <property type="protein sequence ID" value="AOO90337.1"/>
    <property type="molecule type" value="Genomic_DNA"/>
</dbReference>
<evidence type="ECO:0000313" key="3">
    <source>
        <dbReference type="EMBL" id="AOO90337.1"/>
    </source>
</evidence>
<reference evidence="3" key="2">
    <citation type="journal article" date="2016" name="Front. Microbiol.">
        <title>The Regulatory Protein RosR Affects Rhizobium leguminosarum bv. trifolii Protein Profiles, Cell Surface Properties, and Symbiosis with Clover.</title>
        <authorList>
            <person name="Rachwal K."/>
            <person name="Boguszewska A."/>
            <person name="Kopcinska J."/>
            <person name="Karas M."/>
            <person name="Tchorzewski M."/>
            <person name="Janczarek M."/>
        </authorList>
    </citation>
    <scope>NUCLEOTIDE SEQUENCE</scope>
    <source>
        <strain evidence="3">Rt24.2</strain>
    </source>
</reference>
<feature type="region of interest" description="Disordered" evidence="1">
    <location>
        <begin position="1"/>
        <end position="20"/>
    </location>
</feature>
<protein>
    <submittedName>
        <fullName evidence="3">Uncharacterized protein</fullName>
    </submittedName>
</protein>
<dbReference type="AlphaFoldDB" id="A0A1C9HUI7"/>
<sequence length="50" mass="5591">MTIMSLMHNTPHRSFHAERSGGSAASANVTLLTLLTWLLHRAREAYVKRG</sequence>